<dbReference type="Gene3D" id="1.10.287.130">
    <property type="match status" value="1"/>
</dbReference>
<dbReference type="InterPro" id="IPR001610">
    <property type="entry name" value="PAC"/>
</dbReference>
<dbReference type="PROSITE" id="PS50113">
    <property type="entry name" value="PAC"/>
    <property type="match status" value="3"/>
</dbReference>
<dbReference type="SMART" id="SM00388">
    <property type="entry name" value="HisKA"/>
    <property type="match status" value="1"/>
</dbReference>
<feature type="domain" description="PAS" evidence="8">
    <location>
        <begin position="1080"/>
        <end position="1152"/>
    </location>
</feature>
<dbReference type="SUPFAM" id="SSF47384">
    <property type="entry name" value="Homodimeric domain of signal transducing histidine kinase"/>
    <property type="match status" value="1"/>
</dbReference>
<reference evidence="11" key="1">
    <citation type="submission" date="2016-10" db="EMBL/GenBank/DDBJ databases">
        <authorList>
            <person name="Varghese N."/>
            <person name="Submissions S."/>
        </authorList>
    </citation>
    <scope>NUCLEOTIDE SEQUENCE [LARGE SCALE GENOMIC DNA]</scope>
    <source>
        <strain evidence="11">DSM 17298</strain>
    </source>
</reference>
<dbReference type="InterPro" id="IPR052162">
    <property type="entry name" value="Sensor_kinase/Photoreceptor"/>
</dbReference>
<accession>A0A1H5VHG3</accession>
<dbReference type="SMART" id="SM00065">
    <property type="entry name" value="GAF"/>
    <property type="match status" value="1"/>
</dbReference>
<dbReference type="InterPro" id="IPR005467">
    <property type="entry name" value="His_kinase_dom"/>
</dbReference>
<dbReference type="InterPro" id="IPR003594">
    <property type="entry name" value="HATPase_dom"/>
</dbReference>
<feature type="domain" description="PAC" evidence="9">
    <location>
        <begin position="1157"/>
        <end position="1209"/>
    </location>
</feature>
<dbReference type="EMBL" id="FNVR01000007">
    <property type="protein sequence ID" value="SEF86752.1"/>
    <property type="molecule type" value="Genomic_DNA"/>
</dbReference>
<dbReference type="Pfam" id="PF00512">
    <property type="entry name" value="HisKA"/>
    <property type="match status" value="1"/>
</dbReference>
<feature type="domain" description="PAS" evidence="8">
    <location>
        <begin position="151"/>
        <end position="221"/>
    </location>
</feature>
<dbReference type="PROSITE" id="PS50112">
    <property type="entry name" value="PAS"/>
    <property type="match status" value="4"/>
</dbReference>
<evidence type="ECO:0000259" key="9">
    <source>
        <dbReference type="PROSITE" id="PS50113"/>
    </source>
</evidence>
<dbReference type="RefSeq" id="WP_103924352.1">
    <property type="nucleotide sequence ID" value="NZ_FNVR01000007.1"/>
</dbReference>
<dbReference type="Pfam" id="PF08448">
    <property type="entry name" value="PAS_4"/>
    <property type="match status" value="1"/>
</dbReference>
<feature type="domain" description="PAS" evidence="8">
    <location>
        <begin position="964"/>
        <end position="1019"/>
    </location>
</feature>
<dbReference type="InterPro" id="IPR003018">
    <property type="entry name" value="GAF"/>
</dbReference>
<dbReference type="EC" id="2.7.13.3" evidence="2"/>
<proteinExistence type="predicted"/>
<comment type="catalytic activity">
    <reaction evidence="1">
        <text>ATP + protein L-histidine = ADP + protein N-phospho-L-histidine.</text>
        <dbReference type="EC" id="2.7.13.3"/>
    </reaction>
</comment>
<dbReference type="PROSITE" id="PS50109">
    <property type="entry name" value="HIS_KIN"/>
    <property type="match status" value="1"/>
</dbReference>
<dbReference type="InterPro" id="IPR003661">
    <property type="entry name" value="HisK_dim/P_dom"/>
</dbReference>
<dbReference type="SUPFAM" id="SSF55874">
    <property type="entry name" value="ATPase domain of HSP90 chaperone/DNA topoisomerase II/histidine kinase"/>
    <property type="match status" value="1"/>
</dbReference>
<evidence type="ECO:0000259" key="8">
    <source>
        <dbReference type="PROSITE" id="PS50112"/>
    </source>
</evidence>
<dbReference type="STRING" id="1120964.GCA_001313265_01181"/>
<keyword evidence="11" id="KW-1185">Reference proteome</keyword>
<name>A0A1H5VHG3_9BACT</name>
<evidence type="ECO:0000256" key="6">
    <source>
        <dbReference type="SAM" id="Coils"/>
    </source>
</evidence>
<dbReference type="SMART" id="SM00086">
    <property type="entry name" value="PAC"/>
    <property type="match status" value="5"/>
</dbReference>
<dbReference type="InterPro" id="IPR035965">
    <property type="entry name" value="PAS-like_dom_sf"/>
</dbReference>
<evidence type="ECO:0000256" key="4">
    <source>
        <dbReference type="ARBA" id="ARBA00022679"/>
    </source>
</evidence>
<evidence type="ECO:0000256" key="5">
    <source>
        <dbReference type="ARBA" id="ARBA00022777"/>
    </source>
</evidence>
<keyword evidence="6" id="KW-0175">Coiled coil</keyword>
<dbReference type="InterPro" id="IPR013655">
    <property type="entry name" value="PAS_fold_3"/>
</dbReference>
<dbReference type="Pfam" id="PF08447">
    <property type="entry name" value="PAS_3"/>
    <property type="match status" value="5"/>
</dbReference>
<dbReference type="SMART" id="SM00387">
    <property type="entry name" value="HATPase_c"/>
    <property type="match status" value="1"/>
</dbReference>
<dbReference type="Pfam" id="PF01590">
    <property type="entry name" value="GAF"/>
    <property type="match status" value="1"/>
</dbReference>
<evidence type="ECO:0000256" key="2">
    <source>
        <dbReference type="ARBA" id="ARBA00012438"/>
    </source>
</evidence>
<dbReference type="InterPro" id="IPR036890">
    <property type="entry name" value="HATPase_C_sf"/>
</dbReference>
<evidence type="ECO:0000259" key="7">
    <source>
        <dbReference type="PROSITE" id="PS50109"/>
    </source>
</evidence>
<dbReference type="InterPro" id="IPR013656">
    <property type="entry name" value="PAS_4"/>
</dbReference>
<dbReference type="Gene3D" id="2.10.70.100">
    <property type="match status" value="3"/>
</dbReference>
<dbReference type="InterPro" id="IPR000700">
    <property type="entry name" value="PAS-assoc_C"/>
</dbReference>
<feature type="domain" description="Histidine kinase" evidence="7">
    <location>
        <begin position="1234"/>
        <end position="1446"/>
    </location>
</feature>
<evidence type="ECO:0000313" key="10">
    <source>
        <dbReference type="EMBL" id="SEF86752.1"/>
    </source>
</evidence>
<gene>
    <name evidence="10" type="ORF">SAMN03080598_01673</name>
</gene>
<sequence>MGKSSTTRDSQFFNNSTQTLERSEELLKQIESLGGIGHWEIDLKTGENKWSDQFYRILGLDPNQVKPSIDLALSVVHPDDRELARSHYMNSIRTGQPFKVEKRIIHSNGEVRYIISEGIVELDADKKATRLFGVFKDITQEKQQEIELQKTNLQIENILNTTQDLIFLANEAGYYQKVSKSSFKILGYQPEELIGKSFRELIHPDDFQATLEIRKQIMAGIPSADFKNRYFKKDGSIIHLNWSATLDRITNTVFAIARDITQLVQTRETLRQDRQKLAIVLDSSPETIWAVNRNYCLLTANDKFLSAMKEIGNWEIKSGDNLIVNTPLPDFFIQEWKAWYDRALAGEAFSVVRKVSLIQKGGYMEVYFKPIFEENKVAAVGCYSLDVTKLILEEQKQNELLERLNLAQKIGKLGYWEFDVQTEEIYWSDEIFVIWGINKSRFNPNFELFFNTIHPEDQASFLEHHNRALSGGEPLDAVHRILLSSGEIKYIHEKGGIEFDPKTKSKRFRGTAQDITKERTIERELLERNIFIESTLKNLPLGIAVNKISTGQTTYVNPAFGEIYGWPADLFLDVESFYQKVFPNQKIRESITQRILEDIQSGDPGRMIWKNIPIMTQSGKEKIITAKNIPLPEQDIMISTVMDETDRFWAEHSLITSNERFHLATQAVSDAIWDWDIKKNSIFWGKGYHRLFGYPEEMDHVSEDVWQTMIHPEDLPAIWESIKIARNDKNQNRWYGEYRFKKFDGTYTIVKENTVILRDSDGEPYRMVGSLTDISQEKEKELEIQKKTNLIAAISYIIQSLLETENWQELLSPILQLMGESSGADRVYFFKNFQDPVSGLHFTQQTHEWTNGLVSSELDNAEYQAIPLQEHPITYQAVLQGKPLIVVTEEAEESMKQILEAQGIKSILIMPIFVDGQFYGFIGFDDCTTHKIWSEDEIGFLASVTTNLSLAIERKQNLDRIRDAFESRDSLLESIGDSFYALDKNYTVTYWNNVVEKLTGIKRESIVGRSLWDFVEVENEQFKKAYELVFQENQSQYFEAFDSWINKWLEVTIYPSQGGLSVILKDITSKKESEKQIQEFNERFRLISQASHDAIWDWNIETGEHYWGEGFNALFGEEIAGIYDNYDRWRDHIHPEDRERVISLYQNVLSSPENTFFEAEYRFLRKDGAMRYLADKGTILRDSKGKATRVVGAIQDITPRKSYEESLKALNTELALANSKLEASNKELEQFAYVASHDLQEPLRMISSFLGLIERKYATILDEKGLQYIHFAIDGARRMKEIILDLLEFSRIGTIAGTKKLSASSDLINEVLLLNGKLIKEKGAIIHLGPLPDIHCYVNAIIQLFQNLISNGLKYQEKGNRPEIWIEGHEYESEWKFSVRDNGIGIDPEYQDKIFIIFQRLHQKEQYSGSGIGLALCKKIVELHGGKIWVESSLGAGSNFYFTLAK</sequence>
<feature type="domain" description="PAC" evidence="9">
    <location>
        <begin position="98"/>
        <end position="150"/>
    </location>
</feature>
<keyword evidence="4" id="KW-0808">Transferase</keyword>
<dbReference type="InterPro" id="IPR036097">
    <property type="entry name" value="HisK_dim/P_sf"/>
</dbReference>
<dbReference type="NCBIfam" id="TIGR00229">
    <property type="entry name" value="sensory_box"/>
    <property type="match status" value="5"/>
</dbReference>
<dbReference type="Gene3D" id="3.30.450.40">
    <property type="match status" value="1"/>
</dbReference>
<organism evidence="10 11">
    <name type="scientific">Algoriphagus boritolerans DSM 17298 = JCM 18970</name>
    <dbReference type="NCBI Taxonomy" id="1120964"/>
    <lineage>
        <taxon>Bacteria</taxon>
        <taxon>Pseudomonadati</taxon>
        <taxon>Bacteroidota</taxon>
        <taxon>Cytophagia</taxon>
        <taxon>Cytophagales</taxon>
        <taxon>Cyclobacteriaceae</taxon>
        <taxon>Algoriphagus</taxon>
    </lineage>
</organism>
<keyword evidence="3" id="KW-0597">Phosphoprotein</keyword>
<dbReference type="Gene3D" id="3.30.565.10">
    <property type="entry name" value="Histidine kinase-like ATPase, C-terminal domain"/>
    <property type="match status" value="1"/>
</dbReference>
<feature type="coiled-coil region" evidence="6">
    <location>
        <begin position="1200"/>
        <end position="1227"/>
    </location>
</feature>
<dbReference type="PRINTS" id="PR00344">
    <property type="entry name" value="BCTRLSENSOR"/>
</dbReference>
<evidence type="ECO:0000313" key="11">
    <source>
        <dbReference type="Proteomes" id="UP000236736"/>
    </source>
</evidence>
<evidence type="ECO:0000256" key="1">
    <source>
        <dbReference type="ARBA" id="ARBA00000085"/>
    </source>
</evidence>
<dbReference type="Proteomes" id="UP000236736">
    <property type="component" value="Unassembled WGS sequence"/>
</dbReference>
<dbReference type="InterPro" id="IPR004358">
    <property type="entry name" value="Sig_transdc_His_kin-like_C"/>
</dbReference>
<dbReference type="OrthoDB" id="905895at2"/>
<dbReference type="PANTHER" id="PTHR43304:SF1">
    <property type="entry name" value="PAC DOMAIN-CONTAINING PROTEIN"/>
    <property type="match status" value="1"/>
</dbReference>
<feature type="domain" description="PAC" evidence="9">
    <location>
        <begin position="734"/>
        <end position="786"/>
    </location>
</feature>
<feature type="domain" description="PAS" evidence="8">
    <location>
        <begin position="50"/>
        <end position="95"/>
    </location>
</feature>
<dbReference type="GO" id="GO:0000155">
    <property type="term" value="F:phosphorelay sensor kinase activity"/>
    <property type="evidence" value="ECO:0007669"/>
    <property type="project" value="InterPro"/>
</dbReference>
<dbReference type="CDD" id="cd00082">
    <property type="entry name" value="HisKA"/>
    <property type="match status" value="1"/>
</dbReference>
<dbReference type="SMART" id="SM00091">
    <property type="entry name" value="PAS"/>
    <property type="match status" value="8"/>
</dbReference>
<dbReference type="Gene3D" id="3.30.450.20">
    <property type="entry name" value="PAS domain"/>
    <property type="match status" value="8"/>
</dbReference>
<dbReference type="Pfam" id="PF13188">
    <property type="entry name" value="PAS_8"/>
    <property type="match status" value="1"/>
</dbReference>
<dbReference type="CDD" id="cd00130">
    <property type="entry name" value="PAS"/>
    <property type="match status" value="6"/>
</dbReference>
<dbReference type="InterPro" id="IPR000014">
    <property type="entry name" value="PAS"/>
</dbReference>
<dbReference type="Pfam" id="PF02518">
    <property type="entry name" value="HATPase_c"/>
    <property type="match status" value="1"/>
</dbReference>
<protein>
    <recommendedName>
        <fullName evidence="2">histidine kinase</fullName>
        <ecNumber evidence="2">2.7.13.3</ecNumber>
    </recommendedName>
</protein>
<dbReference type="FunFam" id="3.30.565.10:FF:000006">
    <property type="entry name" value="Sensor histidine kinase WalK"/>
    <property type="match status" value="1"/>
</dbReference>
<dbReference type="SUPFAM" id="SSF55781">
    <property type="entry name" value="GAF domain-like"/>
    <property type="match status" value="1"/>
</dbReference>
<dbReference type="InterPro" id="IPR029016">
    <property type="entry name" value="GAF-like_dom_sf"/>
</dbReference>
<keyword evidence="5" id="KW-0418">Kinase</keyword>
<evidence type="ECO:0000256" key="3">
    <source>
        <dbReference type="ARBA" id="ARBA00022553"/>
    </source>
</evidence>
<dbReference type="SUPFAM" id="SSF55785">
    <property type="entry name" value="PYP-like sensor domain (PAS domain)"/>
    <property type="match status" value="8"/>
</dbReference>
<dbReference type="PANTHER" id="PTHR43304">
    <property type="entry name" value="PHYTOCHROME-LIKE PROTEIN CPH1"/>
    <property type="match status" value="1"/>
</dbReference>